<sequence length="135" mass="15179">MLLPFGGIRDVIAVISRGARIIQTSFHPIVGQHDVKHGGAHHFAFCGLKCDDRYFSHLYFIVLRCVEVRVLVCFATEKGEGDINHTLFFAHHRQERGERFTGPRILVLQVPLALFVPARADASVGYHQPATLFVE</sequence>
<name>A0A645BH43_9ZZZZ</name>
<reference evidence="1" key="1">
    <citation type="submission" date="2019-08" db="EMBL/GenBank/DDBJ databases">
        <authorList>
            <person name="Kucharzyk K."/>
            <person name="Murdoch R.W."/>
            <person name="Higgins S."/>
            <person name="Loffler F."/>
        </authorList>
    </citation>
    <scope>NUCLEOTIDE SEQUENCE</scope>
</reference>
<proteinExistence type="predicted"/>
<protein>
    <submittedName>
        <fullName evidence="1">Uncharacterized protein</fullName>
    </submittedName>
</protein>
<gene>
    <name evidence="1" type="ORF">SDC9_111314</name>
</gene>
<evidence type="ECO:0000313" key="1">
    <source>
        <dbReference type="EMBL" id="MPM64428.1"/>
    </source>
</evidence>
<accession>A0A645BH43</accession>
<dbReference type="AlphaFoldDB" id="A0A645BH43"/>
<organism evidence="1">
    <name type="scientific">bioreactor metagenome</name>
    <dbReference type="NCBI Taxonomy" id="1076179"/>
    <lineage>
        <taxon>unclassified sequences</taxon>
        <taxon>metagenomes</taxon>
        <taxon>ecological metagenomes</taxon>
    </lineage>
</organism>
<comment type="caution">
    <text evidence="1">The sequence shown here is derived from an EMBL/GenBank/DDBJ whole genome shotgun (WGS) entry which is preliminary data.</text>
</comment>
<dbReference type="EMBL" id="VSSQ01019947">
    <property type="protein sequence ID" value="MPM64428.1"/>
    <property type="molecule type" value="Genomic_DNA"/>
</dbReference>